<dbReference type="WBParaSite" id="PgR021_g003_t01">
    <property type="protein sequence ID" value="PgR021_g003_t01"/>
    <property type="gene ID" value="PgR021_g003"/>
</dbReference>
<dbReference type="Proteomes" id="UP000887569">
    <property type="component" value="Unplaced"/>
</dbReference>
<accession>A0A915B0V4</accession>
<organism evidence="2 3">
    <name type="scientific">Parascaris univalens</name>
    <name type="common">Nematode worm</name>
    <dbReference type="NCBI Taxonomy" id="6257"/>
    <lineage>
        <taxon>Eukaryota</taxon>
        <taxon>Metazoa</taxon>
        <taxon>Ecdysozoa</taxon>
        <taxon>Nematoda</taxon>
        <taxon>Chromadorea</taxon>
        <taxon>Rhabditida</taxon>
        <taxon>Spirurina</taxon>
        <taxon>Ascaridomorpha</taxon>
        <taxon>Ascaridoidea</taxon>
        <taxon>Ascarididae</taxon>
        <taxon>Parascaris</taxon>
    </lineage>
</organism>
<evidence type="ECO:0000256" key="1">
    <source>
        <dbReference type="SAM" id="MobiDB-lite"/>
    </source>
</evidence>
<evidence type="ECO:0000313" key="3">
    <source>
        <dbReference type="WBParaSite" id="PgR021_g003_t01"/>
    </source>
</evidence>
<dbReference type="AlphaFoldDB" id="A0A915B0V4"/>
<feature type="compositionally biased region" description="Basic and acidic residues" evidence="1">
    <location>
        <begin position="43"/>
        <end position="53"/>
    </location>
</feature>
<sequence>MATERKISTLNERRSACEAEIESMVRQHILLFACQDRLSERVHHLEQSRHESSKGQSVDSDDSLRTDSEDSLRTSELLDLSLN</sequence>
<evidence type="ECO:0000313" key="2">
    <source>
        <dbReference type="Proteomes" id="UP000887569"/>
    </source>
</evidence>
<name>A0A915B0V4_PARUN</name>
<feature type="compositionally biased region" description="Basic and acidic residues" evidence="1">
    <location>
        <begin position="62"/>
        <end position="73"/>
    </location>
</feature>
<keyword evidence="2" id="KW-1185">Reference proteome</keyword>
<reference evidence="3" key="1">
    <citation type="submission" date="2022-11" db="UniProtKB">
        <authorList>
            <consortium name="WormBaseParasite"/>
        </authorList>
    </citation>
    <scope>IDENTIFICATION</scope>
</reference>
<feature type="region of interest" description="Disordered" evidence="1">
    <location>
        <begin position="43"/>
        <end position="83"/>
    </location>
</feature>
<protein>
    <submittedName>
        <fullName evidence="3">Uncharacterized protein</fullName>
    </submittedName>
</protein>
<proteinExistence type="predicted"/>